<dbReference type="Gene3D" id="3.40.140.30">
    <property type="entry name" value="Hypothetical protein TM1506"/>
    <property type="match status" value="1"/>
</dbReference>
<organism evidence="1 2">
    <name type="scientific">Candidatus Phocaeicola excrementipullorum</name>
    <dbReference type="NCBI Taxonomy" id="2838731"/>
    <lineage>
        <taxon>Bacteria</taxon>
        <taxon>Pseudomonadati</taxon>
        <taxon>Bacteroidota</taxon>
        <taxon>Bacteroidia</taxon>
        <taxon>Bacteroidales</taxon>
        <taxon>Bacteroidaceae</taxon>
        <taxon>Phocaeicola</taxon>
    </lineage>
</organism>
<sequence>MREDLIRLLHDGNYSCVVSKDGEIRTFTRRGVVDLFELYRSDPDFMRGAKVADKVIGKGAAAMLALGGVSEVWTDVISEPACELLEKCGVELSYDEKVPFIINRTRTGRCPLETVCDVSDNPEVLYPVICDFVKKMQEKPSAG</sequence>
<gene>
    <name evidence="1" type="ORF">H9928_01635</name>
</gene>
<comment type="caution">
    <text evidence="1">The sequence shown here is derived from an EMBL/GenBank/DDBJ whole genome shotgun (WGS) entry which is preliminary data.</text>
</comment>
<accession>A0A948TKY2</accession>
<dbReference type="InterPro" id="IPR015067">
    <property type="entry name" value="DUF1893_TM1506-like"/>
</dbReference>
<dbReference type="EMBL" id="JAHLFJ010000019">
    <property type="protein sequence ID" value="MBU3855261.1"/>
    <property type="molecule type" value="Genomic_DNA"/>
</dbReference>
<dbReference type="AlphaFoldDB" id="A0A948TKY2"/>
<reference evidence="1" key="2">
    <citation type="submission" date="2021-04" db="EMBL/GenBank/DDBJ databases">
        <authorList>
            <person name="Gilroy R."/>
        </authorList>
    </citation>
    <scope>NUCLEOTIDE SEQUENCE</scope>
    <source>
        <strain evidence="1">8470</strain>
    </source>
</reference>
<dbReference type="GO" id="GO:0003824">
    <property type="term" value="F:catalytic activity"/>
    <property type="evidence" value="ECO:0007669"/>
    <property type="project" value="InterPro"/>
</dbReference>
<dbReference type="InterPro" id="IPR037081">
    <property type="entry name" value="Hyp_TM1506"/>
</dbReference>
<dbReference type="Pfam" id="PF08973">
    <property type="entry name" value="TM1506"/>
    <property type="match status" value="1"/>
</dbReference>
<reference evidence="1" key="1">
    <citation type="journal article" date="2021" name="PeerJ">
        <title>Extensive microbial diversity within the chicken gut microbiome revealed by metagenomics and culture.</title>
        <authorList>
            <person name="Gilroy R."/>
            <person name="Ravi A."/>
            <person name="Getino M."/>
            <person name="Pursley I."/>
            <person name="Horton D.L."/>
            <person name="Alikhan N.F."/>
            <person name="Baker D."/>
            <person name="Gharbi K."/>
            <person name="Hall N."/>
            <person name="Watson M."/>
            <person name="Adriaenssens E.M."/>
            <person name="Foster-Nyarko E."/>
            <person name="Jarju S."/>
            <person name="Secka A."/>
            <person name="Antonio M."/>
            <person name="Oren A."/>
            <person name="Chaudhuri R.R."/>
            <person name="La Ragione R."/>
            <person name="Hildebrand F."/>
            <person name="Pallen M.J."/>
        </authorList>
    </citation>
    <scope>NUCLEOTIDE SEQUENCE</scope>
    <source>
        <strain evidence="1">8470</strain>
    </source>
</reference>
<dbReference type="SUPFAM" id="SSF53927">
    <property type="entry name" value="Cytidine deaminase-like"/>
    <property type="match status" value="1"/>
</dbReference>
<dbReference type="InterPro" id="IPR016193">
    <property type="entry name" value="Cytidine_deaminase-like"/>
</dbReference>
<name>A0A948TKY2_9BACT</name>
<protein>
    <submittedName>
        <fullName evidence="1">DUF1893 domain-containing protein</fullName>
    </submittedName>
</protein>
<proteinExistence type="predicted"/>
<evidence type="ECO:0000313" key="1">
    <source>
        <dbReference type="EMBL" id="MBU3855261.1"/>
    </source>
</evidence>
<evidence type="ECO:0000313" key="2">
    <source>
        <dbReference type="Proteomes" id="UP000784286"/>
    </source>
</evidence>
<dbReference type="Proteomes" id="UP000784286">
    <property type="component" value="Unassembled WGS sequence"/>
</dbReference>